<dbReference type="Proteomes" id="UP001287286">
    <property type="component" value="Unassembled WGS sequence"/>
</dbReference>
<protein>
    <submittedName>
        <fullName evidence="3">Uncharacterized protein</fullName>
    </submittedName>
</protein>
<feature type="compositionally biased region" description="Basic and acidic residues" evidence="1">
    <location>
        <begin position="121"/>
        <end position="136"/>
    </location>
</feature>
<dbReference type="AlphaFoldDB" id="A0A2U3DYP7"/>
<reference evidence="3" key="1">
    <citation type="submission" date="2015-05" db="EMBL/GenBank/DDBJ databases">
        <authorList>
            <person name="Wang D.B."/>
            <person name="Wang M."/>
        </authorList>
    </citation>
    <scope>NUCLEOTIDE SEQUENCE</scope>
    <source>
        <strain evidence="3">36-1</strain>
    </source>
</reference>
<feature type="compositionally biased region" description="Basic and acidic residues" evidence="1">
    <location>
        <begin position="159"/>
        <end position="171"/>
    </location>
</feature>
<reference evidence="2" key="3">
    <citation type="submission" date="2023-11" db="EMBL/GenBank/DDBJ databases">
        <authorList>
            <person name="Beijen E."/>
            <person name="Ohm R.A."/>
        </authorList>
    </citation>
    <scope>NUCLEOTIDE SEQUENCE</scope>
    <source>
        <strain evidence="2">CBS 150709</strain>
    </source>
</reference>
<proteinExistence type="predicted"/>
<sequence length="256" mass="27753">MRRVDPRRSWSPERLGMTVPVERQSHRATAASMKPSLSVRVACYRAEAPGKRAASGGFVVSSIPSHEGQVLSARGLGYPRTGWGPLGHRKNGSYRSGHWAVGEGSRAYAGRAVWRLGCDRRGQDEGWRTPARRRDTTTGSDLGTKQGSKSVGGQGWVDGGHHGWTDGEPGPRRKGGVTGGRPMPTLERETRDGRSMARRWLQASLSVAEGCRAHKIRALIPAANGDLQDAERMRTGPAKPKQSRTRVLVHGTNQGP</sequence>
<dbReference type="EMBL" id="JAWRVI010000002">
    <property type="protein sequence ID" value="KAK4094885.1"/>
    <property type="molecule type" value="Genomic_DNA"/>
</dbReference>
<evidence type="ECO:0000256" key="1">
    <source>
        <dbReference type="SAM" id="MobiDB-lite"/>
    </source>
</evidence>
<feature type="region of interest" description="Disordered" evidence="1">
    <location>
        <begin position="121"/>
        <end position="194"/>
    </location>
</feature>
<reference evidence="3 4" key="2">
    <citation type="journal article" date="2016" name="Front. Microbiol.">
        <title>Genome and transcriptome sequences reveal the specific parasitism of the nematophagous Purpureocillium lilacinum 36-1.</title>
        <authorList>
            <person name="Xie J."/>
            <person name="Li S."/>
            <person name="Mo C."/>
            <person name="Xiao X."/>
            <person name="Peng D."/>
            <person name="Wang G."/>
            <person name="Xiao Y."/>
        </authorList>
    </citation>
    <scope>NUCLEOTIDE SEQUENCE [LARGE SCALE GENOMIC DNA]</scope>
    <source>
        <strain evidence="3 4">36-1</strain>
    </source>
</reference>
<organism evidence="3 4">
    <name type="scientific">Purpureocillium lilacinum</name>
    <name type="common">Paecilomyces lilacinus</name>
    <dbReference type="NCBI Taxonomy" id="33203"/>
    <lineage>
        <taxon>Eukaryota</taxon>
        <taxon>Fungi</taxon>
        <taxon>Dikarya</taxon>
        <taxon>Ascomycota</taxon>
        <taxon>Pezizomycotina</taxon>
        <taxon>Sordariomycetes</taxon>
        <taxon>Hypocreomycetidae</taxon>
        <taxon>Hypocreales</taxon>
        <taxon>Ophiocordycipitaceae</taxon>
        <taxon>Purpureocillium</taxon>
    </lineage>
</organism>
<dbReference type="EMBL" id="LCWV01000019">
    <property type="protein sequence ID" value="PWI67372.1"/>
    <property type="molecule type" value="Genomic_DNA"/>
</dbReference>
<feature type="region of interest" description="Disordered" evidence="1">
    <location>
        <begin position="224"/>
        <end position="256"/>
    </location>
</feature>
<gene>
    <name evidence="3" type="ORF">PCL_03140</name>
    <name evidence="2" type="ORF">Purlil1_581</name>
</gene>
<keyword evidence="5" id="KW-1185">Reference proteome</keyword>
<comment type="caution">
    <text evidence="3">The sequence shown here is derived from an EMBL/GenBank/DDBJ whole genome shotgun (WGS) entry which is preliminary data.</text>
</comment>
<evidence type="ECO:0000313" key="2">
    <source>
        <dbReference type="EMBL" id="KAK4094885.1"/>
    </source>
</evidence>
<feature type="compositionally biased region" description="Polar residues" evidence="1">
    <location>
        <begin position="137"/>
        <end position="149"/>
    </location>
</feature>
<name>A0A2U3DYP7_PURLI</name>
<reference evidence="2 5" key="4">
    <citation type="journal article" date="2024" name="Microbiol. Resour. Announc.">
        <title>Genome annotations for the ascomycete fungi Trichoderma harzianum, Trichoderma aggressivum, and Purpureocillium lilacinum.</title>
        <authorList>
            <person name="Beijen E.P.W."/>
            <person name="Ohm R.A."/>
        </authorList>
    </citation>
    <scope>NUCLEOTIDE SEQUENCE [LARGE SCALE GENOMIC DNA]</scope>
    <source>
        <strain evidence="2 5">CBS 150709</strain>
    </source>
</reference>
<accession>A0A2U3DYP7</accession>
<dbReference type="Proteomes" id="UP000245956">
    <property type="component" value="Unassembled WGS sequence"/>
</dbReference>
<evidence type="ECO:0000313" key="3">
    <source>
        <dbReference type="EMBL" id="PWI67372.1"/>
    </source>
</evidence>
<evidence type="ECO:0000313" key="4">
    <source>
        <dbReference type="Proteomes" id="UP000245956"/>
    </source>
</evidence>
<evidence type="ECO:0000313" key="5">
    <source>
        <dbReference type="Proteomes" id="UP001287286"/>
    </source>
</evidence>